<dbReference type="AlphaFoldDB" id="A0A7W5B151"/>
<keyword evidence="3" id="KW-1185">Reference proteome</keyword>
<reference evidence="2 3" key="1">
    <citation type="submission" date="2020-08" db="EMBL/GenBank/DDBJ databases">
        <title>Genomic Encyclopedia of Type Strains, Phase III (KMG-III): the genomes of soil and plant-associated and newly described type strains.</title>
        <authorList>
            <person name="Whitman W."/>
        </authorList>
    </citation>
    <scope>NUCLEOTIDE SEQUENCE [LARGE SCALE GENOMIC DNA]</scope>
    <source>
        <strain evidence="2 3">CECT 5862</strain>
    </source>
</reference>
<dbReference type="RefSeq" id="WP_183602455.1">
    <property type="nucleotide sequence ID" value="NZ_JACHXK010000011.1"/>
</dbReference>
<proteinExistence type="predicted"/>
<evidence type="ECO:0000313" key="3">
    <source>
        <dbReference type="Proteomes" id="UP000570361"/>
    </source>
</evidence>
<sequence length="136" mass="14321">MINSKRMFMIAALSAAISLGGLMPDRASASPLPVKAKEAGLQSSVPSEAEETLFVRVLGADSAEEVKDALYNGSSLADIASSNSADIDQLIQLQVAQLALQLQERLQAGSISQAQFEAQLAELHEIVASSVFAQYA</sequence>
<evidence type="ECO:0000313" key="2">
    <source>
        <dbReference type="EMBL" id="MBB3112337.1"/>
    </source>
</evidence>
<organism evidence="2 3">
    <name type="scientific">Paenibacillus phyllosphaerae</name>
    <dbReference type="NCBI Taxonomy" id="274593"/>
    <lineage>
        <taxon>Bacteria</taxon>
        <taxon>Bacillati</taxon>
        <taxon>Bacillota</taxon>
        <taxon>Bacilli</taxon>
        <taxon>Bacillales</taxon>
        <taxon>Paenibacillaceae</taxon>
        <taxon>Paenibacillus</taxon>
    </lineage>
</organism>
<dbReference type="EMBL" id="JACHXK010000011">
    <property type="protein sequence ID" value="MBB3112337.1"/>
    <property type="molecule type" value="Genomic_DNA"/>
</dbReference>
<comment type="caution">
    <text evidence="2">The sequence shown here is derived from an EMBL/GenBank/DDBJ whole genome shotgun (WGS) entry which is preliminary data.</text>
</comment>
<gene>
    <name evidence="2" type="ORF">FHS18_004423</name>
</gene>
<feature type="chain" id="PRO_5030759396" evidence="1">
    <location>
        <begin position="30"/>
        <end position="136"/>
    </location>
</feature>
<name>A0A7W5B151_9BACL</name>
<evidence type="ECO:0000256" key="1">
    <source>
        <dbReference type="SAM" id="SignalP"/>
    </source>
</evidence>
<accession>A0A7W5B151</accession>
<feature type="signal peptide" evidence="1">
    <location>
        <begin position="1"/>
        <end position="29"/>
    </location>
</feature>
<keyword evidence="1" id="KW-0732">Signal</keyword>
<protein>
    <submittedName>
        <fullName evidence="2">Uncharacterized protein</fullName>
    </submittedName>
</protein>
<dbReference type="Proteomes" id="UP000570361">
    <property type="component" value="Unassembled WGS sequence"/>
</dbReference>